<dbReference type="CDD" id="cd00303">
    <property type="entry name" value="retropepsin_like"/>
    <property type="match status" value="1"/>
</dbReference>
<reference evidence="1" key="1">
    <citation type="submission" date="2020-06" db="EMBL/GenBank/DDBJ databases">
        <authorList>
            <person name="Ji K."/>
            <person name="Li J."/>
        </authorList>
    </citation>
    <scope>NUCLEOTIDE SEQUENCE</scope>
    <source>
        <strain evidence="1">JKM2019</strain>
        <tissue evidence="1">Whole body</tissue>
    </source>
</reference>
<evidence type="ECO:0000313" key="1">
    <source>
        <dbReference type="EMBL" id="KAH7641370.1"/>
    </source>
</evidence>
<dbReference type="PANTHER" id="PTHR47331">
    <property type="entry name" value="PHD-TYPE DOMAIN-CONTAINING PROTEIN"/>
    <property type="match status" value="1"/>
</dbReference>
<dbReference type="AlphaFoldDB" id="A0A9D4NY66"/>
<dbReference type="OrthoDB" id="5967017at2759"/>
<accession>A0A9D4NY66</accession>
<dbReference type="Proteomes" id="UP000828236">
    <property type="component" value="Unassembled WGS sequence"/>
</dbReference>
<gene>
    <name evidence="1" type="ORF">HUG17_4414</name>
</gene>
<dbReference type="PANTHER" id="PTHR47331:SF5">
    <property type="entry name" value="RIBONUCLEASE H"/>
    <property type="match status" value="1"/>
</dbReference>
<comment type="caution">
    <text evidence="1">The sequence shown here is derived from an EMBL/GenBank/DDBJ whole genome shotgun (WGS) entry which is preliminary data.</text>
</comment>
<sequence length="350" mass="40663">MIEFTKIEDDITPDKFIKFLIKQESIAERRDKWESSNNESSQNANRNARCNTIRPEIFYCKFHNNYQHSSSRCELSITEKLKIVNQNNWCKKCATHHKTIECIRKNLQCNSCGEDHLSYMHNLIKNETNVKTTESDEMVQHVQETKIAINKGENSYAETATARIVANGKFEDLRMIVDSASDFSFIDKKFVQQLNLKIYDAGLSLILRGINQSDEPKRTSKFTYLQFNTNNRNKIQVKFFIVDGLEEALGYSSNPKELNHLIPKEIMKNLADRSNNKLSALIGLDQRYKIYRPNNIQIIEKYVVIDTIFGFMISGNESINARTTRTFACEFCCILHFISKVNPNIIKDRR</sequence>
<name>A0A9D4NY66_DERFA</name>
<protein>
    <recommendedName>
        <fullName evidence="2">Peptidase aspartic putative domain-containing protein</fullName>
    </recommendedName>
</protein>
<proteinExistence type="predicted"/>
<dbReference type="EMBL" id="SDOV01000004">
    <property type="protein sequence ID" value="KAH7641370.1"/>
    <property type="molecule type" value="Genomic_DNA"/>
</dbReference>
<reference evidence="1" key="2">
    <citation type="journal article" date="2021" name="World Allergy Organ. J.">
        <title>Chromosome-level assembly of Dermatophagoides farinae genome and transcriptome reveals two novel allergens Der f 37 and Der f 39.</title>
        <authorList>
            <person name="Chen J."/>
            <person name="Cai Z."/>
            <person name="Fan D."/>
            <person name="Hu J."/>
            <person name="Hou Y."/>
            <person name="He Y."/>
            <person name="Zhang Z."/>
            <person name="Zhao Z."/>
            <person name="Gao P."/>
            <person name="Hu W."/>
            <person name="Sun J."/>
            <person name="Li J."/>
            <person name="Ji K."/>
        </authorList>
    </citation>
    <scope>NUCLEOTIDE SEQUENCE</scope>
    <source>
        <strain evidence="1">JKM2019</strain>
    </source>
</reference>
<evidence type="ECO:0008006" key="2">
    <source>
        <dbReference type="Google" id="ProtNLM"/>
    </source>
</evidence>
<organism evidence="1">
    <name type="scientific">Dermatophagoides farinae</name>
    <name type="common">American house dust mite</name>
    <dbReference type="NCBI Taxonomy" id="6954"/>
    <lineage>
        <taxon>Eukaryota</taxon>
        <taxon>Metazoa</taxon>
        <taxon>Ecdysozoa</taxon>
        <taxon>Arthropoda</taxon>
        <taxon>Chelicerata</taxon>
        <taxon>Arachnida</taxon>
        <taxon>Acari</taxon>
        <taxon>Acariformes</taxon>
        <taxon>Sarcoptiformes</taxon>
        <taxon>Astigmata</taxon>
        <taxon>Psoroptidia</taxon>
        <taxon>Analgoidea</taxon>
        <taxon>Pyroglyphidae</taxon>
        <taxon>Dermatophagoidinae</taxon>
        <taxon>Dermatophagoides</taxon>
    </lineage>
</organism>